<dbReference type="EMBL" id="CANTUO010000001">
    <property type="protein sequence ID" value="CAI5756047.1"/>
    <property type="molecule type" value="Genomic_DNA"/>
</dbReference>
<evidence type="ECO:0000313" key="2">
    <source>
        <dbReference type="Proteomes" id="UP001152885"/>
    </source>
</evidence>
<dbReference type="GO" id="GO:0005739">
    <property type="term" value="C:mitochondrion"/>
    <property type="evidence" value="ECO:0007669"/>
    <property type="project" value="TreeGrafter"/>
</dbReference>
<dbReference type="InterPro" id="IPR019419">
    <property type="entry name" value="AIM19"/>
</dbReference>
<accession>A0A9W4XEW1</accession>
<reference evidence="1" key="1">
    <citation type="submission" date="2022-12" db="EMBL/GenBank/DDBJ databases">
        <authorList>
            <person name="Brejova B."/>
        </authorList>
    </citation>
    <scope>NUCLEOTIDE SEQUENCE</scope>
</reference>
<dbReference type="PANTHER" id="PTHR28177">
    <property type="entry name" value="ALTERED INHERITANCE OF MITOCHONDRIA PROTEIN 19, MITOCHONDRIAL"/>
    <property type="match status" value="1"/>
</dbReference>
<keyword evidence="2" id="KW-1185">Reference proteome</keyword>
<name>A0A9W4XEW1_9ASCO</name>
<organism evidence="1 2">
    <name type="scientific">Candida verbasci</name>
    <dbReference type="NCBI Taxonomy" id="1227364"/>
    <lineage>
        <taxon>Eukaryota</taxon>
        <taxon>Fungi</taxon>
        <taxon>Dikarya</taxon>
        <taxon>Ascomycota</taxon>
        <taxon>Saccharomycotina</taxon>
        <taxon>Pichiomycetes</taxon>
        <taxon>Debaryomycetaceae</taxon>
        <taxon>Candida/Lodderomyces clade</taxon>
        <taxon>Candida</taxon>
    </lineage>
</organism>
<sequence>MASNNNNQTETTIYQTLDELGISPIPSFLLGSSLIFKGLLSSGQSISKIPNQGTSGSSFKFNQKLSIAKPTRLSCFTFGGASLLGSWMLYDGDPLNASGFNMAWSGLYLLVNGKSSIKSVIHGRLSPILLSSLALFNTGLYGREFFWSKQSPFK</sequence>
<proteinExistence type="predicted"/>
<dbReference type="PANTHER" id="PTHR28177:SF1">
    <property type="entry name" value="ALTERED INHERITANCE OF MITOCHONDRIA PROTEIN 19, MITOCHONDRIAL"/>
    <property type="match status" value="1"/>
</dbReference>
<gene>
    <name evidence="1" type="ORF">CANVERA_P0565</name>
</gene>
<dbReference type="OrthoDB" id="5554402at2759"/>
<evidence type="ECO:0000313" key="1">
    <source>
        <dbReference type="EMBL" id="CAI5756047.1"/>
    </source>
</evidence>
<comment type="caution">
    <text evidence="1">The sequence shown here is derived from an EMBL/GenBank/DDBJ whole genome shotgun (WGS) entry which is preliminary data.</text>
</comment>
<protein>
    <submittedName>
        <fullName evidence="1">Uncharacterized protein</fullName>
    </submittedName>
</protein>
<dbReference type="Pfam" id="PF10315">
    <property type="entry name" value="Aim19"/>
    <property type="match status" value="1"/>
</dbReference>
<dbReference type="Proteomes" id="UP001152885">
    <property type="component" value="Unassembled WGS sequence"/>
</dbReference>
<dbReference type="AlphaFoldDB" id="A0A9W4XEW1"/>